<proteinExistence type="predicted"/>
<evidence type="ECO:0000313" key="1">
    <source>
        <dbReference type="EMBL" id="BBY22840.1"/>
    </source>
</evidence>
<accession>A0A7I7Q939</accession>
<reference evidence="1 2" key="1">
    <citation type="journal article" date="2019" name="Emerg. Microbes Infect.">
        <title>Comprehensive subspecies identification of 175 nontuberculous mycobacteria species based on 7547 genomic profiles.</title>
        <authorList>
            <person name="Matsumoto Y."/>
            <person name="Kinjo T."/>
            <person name="Motooka D."/>
            <person name="Nabeya D."/>
            <person name="Jung N."/>
            <person name="Uechi K."/>
            <person name="Horii T."/>
            <person name="Iida T."/>
            <person name="Fujita J."/>
            <person name="Nakamura S."/>
        </authorList>
    </citation>
    <scope>NUCLEOTIDE SEQUENCE [LARGE SCALE GENOMIC DNA]</scope>
    <source>
        <strain evidence="1 2">JCM 17783</strain>
    </source>
</reference>
<evidence type="ECO:0000313" key="2">
    <source>
        <dbReference type="Proteomes" id="UP000467130"/>
    </source>
</evidence>
<dbReference type="Proteomes" id="UP000467130">
    <property type="component" value="Chromosome"/>
</dbReference>
<sequence length="64" mass="6485">MTGGGGGAELEVVVDSEVELVGVAAGGDAVSEHDAMARPAANPISASRNLGMLRPWNARISNPR</sequence>
<organism evidence="1 2">
    <name type="scientific">Mycobacterium stomatepiae</name>
    <dbReference type="NCBI Taxonomy" id="470076"/>
    <lineage>
        <taxon>Bacteria</taxon>
        <taxon>Bacillati</taxon>
        <taxon>Actinomycetota</taxon>
        <taxon>Actinomycetes</taxon>
        <taxon>Mycobacteriales</taxon>
        <taxon>Mycobacteriaceae</taxon>
        <taxon>Mycobacterium</taxon>
        <taxon>Mycobacterium simiae complex</taxon>
    </lineage>
</organism>
<dbReference type="AlphaFoldDB" id="A0A7I7Q939"/>
<dbReference type="EMBL" id="AP022587">
    <property type="protein sequence ID" value="BBY22840.1"/>
    <property type="molecule type" value="Genomic_DNA"/>
</dbReference>
<keyword evidence="2" id="KW-1185">Reference proteome</keyword>
<dbReference type="KEGG" id="msto:MSTO_30450"/>
<protein>
    <submittedName>
        <fullName evidence="1">Uncharacterized protein</fullName>
    </submittedName>
</protein>
<gene>
    <name evidence="1" type="ORF">MSTO_30450</name>
</gene>
<name>A0A7I7Q939_9MYCO</name>